<protein>
    <submittedName>
        <fullName evidence="1">Uncharacterized protein</fullName>
    </submittedName>
</protein>
<accession>A0A383AAR3</accession>
<gene>
    <name evidence="1" type="ORF">METZ01_LOCUS457032</name>
</gene>
<organism evidence="1">
    <name type="scientific">marine metagenome</name>
    <dbReference type="NCBI Taxonomy" id="408172"/>
    <lineage>
        <taxon>unclassified sequences</taxon>
        <taxon>metagenomes</taxon>
        <taxon>ecological metagenomes</taxon>
    </lineage>
</organism>
<proteinExistence type="predicted"/>
<evidence type="ECO:0000313" key="1">
    <source>
        <dbReference type="EMBL" id="SVE04178.1"/>
    </source>
</evidence>
<reference evidence="1" key="1">
    <citation type="submission" date="2018-05" db="EMBL/GenBank/DDBJ databases">
        <authorList>
            <person name="Lanie J.A."/>
            <person name="Ng W.-L."/>
            <person name="Kazmierczak K.M."/>
            <person name="Andrzejewski T.M."/>
            <person name="Davidsen T.M."/>
            <person name="Wayne K.J."/>
            <person name="Tettelin H."/>
            <person name="Glass J.I."/>
            <person name="Rusch D."/>
            <person name="Podicherti R."/>
            <person name="Tsui H.-C.T."/>
            <person name="Winkler M.E."/>
        </authorList>
    </citation>
    <scope>NUCLEOTIDE SEQUENCE</scope>
</reference>
<dbReference type="EMBL" id="UINC01190161">
    <property type="protein sequence ID" value="SVE04178.1"/>
    <property type="molecule type" value="Genomic_DNA"/>
</dbReference>
<dbReference type="AlphaFoldDB" id="A0A383AAR3"/>
<sequence length="38" mass="4079">MYIFGLRSINAGTLLYNHITIKKAGVDSSTPPITSLGQ</sequence>
<name>A0A383AAR3_9ZZZZ</name>